<protein>
    <submittedName>
        <fullName evidence="2">Uncharacterized protein</fullName>
    </submittedName>
</protein>
<keyword evidence="1" id="KW-0472">Membrane</keyword>
<dbReference type="VEuPathDB" id="FungiDB:BO72DRAFT_99848"/>
<gene>
    <name evidence="2" type="ORF">BO72DRAFT_99848</name>
</gene>
<keyword evidence="1" id="KW-1133">Transmembrane helix</keyword>
<organism evidence="2 3">
    <name type="scientific">Aspergillus fijiensis CBS 313.89</name>
    <dbReference type="NCBI Taxonomy" id="1448319"/>
    <lineage>
        <taxon>Eukaryota</taxon>
        <taxon>Fungi</taxon>
        <taxon>Dikarya</taxon>
        <taxon>Ascomycota</taxon>
        <taxon>Pezizomycotina</taxon>
        <taxon>Eurotiomycetes</taxon>
        <taxon>Eurotiomycetidae</taxon>
        <taxon>Eurotiales</taxon>
        <taxon>Aspergillaceae</taxon>
        <taxon>Aspergillus</taxon>
    </lineage>
</organism>
<name>A0A8G1VYB8_9EURO</name>
<dbReference type="Proteomes" id="UP000249789">
    <property type="component" value="Unassembled WGS sequence"/>
</dbReference>
<reference evidence="2 3" key="1">
    <citation type="submission" date="2018-02" db="EMBL/GenBank/DDBJ databases">
        <title>The genomes of Aspergillus section Nigri reveals drivers in fungal speciation.</title>
        <authorList>
            <consortium name="DOE Joint Genome Institute"/>
            <person name="Vesth T.C."/>
            <person name="Nybo J."/>
            <person name="Theobald S."/>
            <person name="Brandl J."/>
            <person name="Frisvad J.C."/>
            <person name="Nielsen K.F."/>
            <person name="Lyhne E.K."/>
            <person name="Kogle M.E."/>
            <person name="Kuo A."/>
            <person name="Riley R."/>
            <person name="Clum A."/>
            <person name="Nolan M."/>
            <person name="Lipzen A."/>
            <person name="Salamov A."/>
            <person name="Henrissat B."/>
            <person name="Wiebenga A."/>
            <person name="De vries R.P."/>
            <person name="Grigoriev I.V."/>
            <person name="Mortensen U.H."/>
            <person name="Andersen M.R."/>
            <person name="Baker S.E."/>
        </authorList>
    </citation>
    <scope>NUCLEOTIDE SEQUENCE [LARGE SCALE GENOMIC DNA]</scope>
    <source>
        <strain evidence="2 3">CBS 313.89</strain>
    </source>
</reference>
<keyword evidence="3" id="KW-1185">Reference proteome</keyword>
<feature type="transmembrane region" description="Helical" evidence="1">
    <location>
        <begin position="79"/>
        <end position="100"/>
    </location>
</feature>
<dbReference type="AlphaFoldDB" id="A0A8G1VYB8"/>
<evidence type="ECO:0000256" key="1">
    <source>
        <dbReference type="SAM" id="Phobius"/>
    </source>
</evidence>
<dbReference type="RefSeq" id="XP_040801575.1">
    <property type="nucleotide sequence ID" value="XM_040950880.1"/>
</dbReference>
<accession>A0A8G1VYB8</accession>
<evidence type="ECO:0000313" key="3">
    <source>
        <dbReference type="Proteomes" id="UP000249789"/>
    </source>
</evidence>
<keyword evidence="1" id="KW-0812">Transmembrane</keyword>
<proteinExistence type="predicted"/>
<dbReference type="EMBL" id="KZ824641">
    <property type="protein sequence ID" value="RAK77565.1"/>
    <property type="molecule type" value="Genomic_DNA"/>
</dbReference>
<sequence length="101" mass="11489">MGHSEWSVIAALASLPHNTQSLTKVRTDIRREGKYGWMDGLWSQEYVPLSGTGTVTKPPDTQYKIDPVPELKTPYYTPFPFTLMLCFCFACYLLLFACLFS</sequence>
<evidence type="ECO:0000313" key="2">
    <source>
        <dbReference type="EMBL" id="RAK77565.1"/>
    </source>
</evidence>
<dbReference type="GeneID" id="63868215"/>